<evidence type="ECO:0000256" key="1">
    <source>
        <dbReference type="ARBA" id="ARBA00022723"/>
    </source>
</evidence>
<keyword evidence="9" id="KW-0413">Isomerase</keyword>
<sequence>MDTPARYTIAVRSLCEFTAKQGDLDLRFTPAPSAQEGVAGHQTVASRRGSGYRSEVSLSGQHRHLAVRGRADGFDAGRCRVEEIKTHKGEADRIPDNHRQLHWAQAKVYGWLLCQQFELPQITVALVYFEIGKQRETVLEQVCSADELRGFFESLCERFMDWVDREIGHRVQRDAALAALRFPHAEFRAGQRTLAESTFKAARLGRCLMAQAPTGIGKTIGTIFPLLKACPPQELDKVFFLTAKSSGRALALEAVDTLRAAEPAMPLRVIELCARDKVCEHPDKACHGESCPLAQGFYDRLPAAREAAVQQPVLSREVLREVAAAHQVCPYYLSQEMTRWSDVVVGDYNYFFDSAALLHGLTQLNQWRVAVLVDEAHNLLERARAMYTAELAQDDFRAMRRTAPASLKKPLDRLNRAWNAVGKTQTEPYEVLPEVPPTFLAALQDATASITELLADQPAALDAEAMRFYFDALHFSHLLESFGTHSLFDVSVASGAKRNARLCVRNVVPAPFLKPRFEATRTTVLFSATLSPQHFYADTLGLPEDTAWIDVEAPFSAEQLQVNLVRGISTRYQHRRESVVPIADLIAAQYTARPGNYLAFFSSFEYLEQVALEFELAHPSVPMWAQSRRMSEPERDAFLARFVEGGQGIGFAVLGGAFAEGIDLPGDLLIGAFIATLGLPQFNRVNEEMRRRMDETFGEGYDYTYLFPGIRKVVQAAGRVIRTISDRGSVHLIDDRFARPEVMRLLPAWWQLPQRRSAGSH</sequence>
<dbReference type="Pfam" id="PF06733">
    <property type="entry name" value="DEAD_2"/>
    <property type="match status" value="1"/>
</dbReference>
<dbReference type="OrthoDB" id="9765586at2"/>
<keyword evidence="5" id="KW-0067">ATP-binding</keyword>
<comment type="caution">
    <text evidence="12">The sequence shown here is derived from an EMBL/GenBank/DDBJ whole genome shotgun (WGS) entry which is preliminary data.</text>
</comment>
<dbReference type="Gene3D" id="3.40.50.300">
    <property type="entry name" value="P-loop containing nucleotide triphosphate hydrolases"/>
    <property type="match status" value="2"/>
</dbReference>
<dbReference type="PANTHER" id="PTHR11472:SF34">
    <property type="entry name" value="REGULATOR OF TELOMERE ELONGATION HELICASE 1"/>
    <property type="match status" value="1"/>
</dbReference>
<dbReference type="GO" id="GO:0006139">
    <property type="term" value="P:nucleobase-containing compound metabolic process"/>
    <property type="evidence" value="ECO:0007669"/>
    <property type="project" value="InterPro"/>
</dbReference>
<evidence type="ECO:0000256" key="5">
    <source>
        <dbReference type="ARBA" id="ARBA00022840"/>
    </source>
</evidence>
<dbReference type="Pfam" id="PF13307">
    <property type="entry name" value="Helicase_C_2"/>
    <property type="match status" value="1"/>
</dbReference>
<evidence type="ECO:0000313" key="12">
    <source>
        <dbReference type="EMBL" id="RQP21672.1"/>
    </source>
</evidence>
<dbReference type="RefSeq" id="WP_124543614.1">
    <property type="nucleotide sequence ID" value="NZ_QUSW01000010.1"/>
</dbReference>
<gene>
    <name evidence="12" type="ORF">DZC73_27595</name>
</gene>
<name>A0A3N7IS34_9BURK</name>
<evidence type="ECO:0000256" key="9">
    <source>
        <dbReference type="ARBA" id="ARBA00023235"/>
    </source>
</evidence>
<keyword evidence="2" id="KW-0547">Nucleotide-binding</keyword>
<keyword evidence="13" id="KW-1185">Reference proteome</keyword>
<reference evidence="12 13" key="2">
    <citation type="submission" date="2018-12" db="EMBL/GenBank/DDBJ databases">
        <title>Rhizobacter gummiphilus sp. nov., a rubber-degrading bacterium isolated from the soil of a botanical garden in Japan.</title>
        <authorList>
            <person name="Shunsuke S.S."/>
        </authorList>
    </citation>
    <scope>NUCLEOTIDE SEQUENCE [LARGE SCALE GENOMIC DNA]</scope>
    <source>
        <strain evidence="12 13">S-16</strain>
    </source>
</reference>
<evidence type="ECO:0000259" key="11">
    <source>
        <dbReference type="PROSITE" id="PS51193"/>
    </source>
</evidence>
<reference evidence="12 13" key="1">
    <citation type="submission" date="2018-08" db="EMBL/GenBank/DDBJ databases">
        <authorList>
            <person name="Khan S.A."/>
            <person name="Jeon C.O."/>
            <person name="Chun B.H."/>
            <person name="Jeong S.E."/>
        </authorList>
    </citation>
    <scope>NUCLEOTIDE SEQUENCE [LARGE SCALE GENOMIC DNA]</scope>
    <source>
        <strain evidence="12 13">S-16</strain>
    </source>
</reference>
<dbReference type="PROSITE" id="PS51193">
    <property type="entry name" value="HELICASE_ATP_BIND_2"/>
    <property type="match status" value="1"/>
</dbReference>
<dbReference type="EMBL" id="QUSW01000010">
    <property type="protein sequence ID" value="RQP21672.1"/>
    <property type="molecule type" value="Genomic_DNA"/>
</dbReference>
<evidence type="ECO:0000256" key="4">
    <source>
        <dbReference type="ARBA" id="ARBA00022806"/>
    </source>
</evidence>
<keyword evidence="8" id="KW-0238">DNA-binding</keyword>
<comment type="similarity">
    <text evidence="10">Belongs to the helicase family. DinG subfamily.</text>
</comment>
<keyword evidence="6" id="KW-0408">Iron</keyword>
<dbReference type="AlphaFoldDB" id="A0A3N7IS34"/>
<accession>A0A3N7IS34</accession>
<dbReference type="GO" id="GO:0003678">
    <property type="term" value="F:DNA helicase activity"/>
    <property type="evidence" value="ECO:0007669"/>
    <property type="project" value="InterPro"/>
</dbReference>
<keyword evidence="4 12" id="KW-0347">Helicase</keyword>
<dbReference type="InterPro" id="IPR014013">
    <property type="entry name" value="Helic_SF1/SF2_ATP-bd_DinG/Rad3"/>
</dbReference>
<protein>
    <submittedName>
        <fullName evidence="12">ATP-dependent DNA helicase</fullName>
    </submittedName>
</protein>
<keyword evidence="7" id="KW-0411">Iron-sulfur</keyword>
<evidence type="ECO:0000256" key="10">
    <source>
        <dbReference type="ARBA" id="ARBA00038058"/>
    </source>
</evidence>
<dbReference type="GO" id="GO:0046872">
    <property type="term" value="F:metal ion binding"/>
    <property type="evidence" value="ECO:0007669"/>
    <property type="project" value="UniProtKB-KW"/>
</dbReference>
<dbReference type="InterPro" id="IPR006555">
    <property type="entry name" value="ATP-dep_Helicase_C"/>
</dbReference>
<dbReference type="GO" id="GO:0016818">
    <property type="term" value="F:hydrolase activity, acting on acid anhydrides, in phosphorus-containing anhydrides"/>
    <property type="evidence" value="ECO:0007669"/>
    <property type="project" value="InterPro"/>
</dbReference>
<dbReference type="InterPro" id="IPR027417">
    <property type="entry name" value="P-loop_NTPase"/>
</dbReference>
<dbReference type="InterPro" id="IPR045028">
    <property type="entry name" value="DinG/Rad3-like"/>
</dbReference>
<dbReference type="PANTHER" id="PTHR11472">
    <property type="entry name" value="DNA REPAIR DEAD HELICASE RAD3/XP-D SUBFAMILY MEMBER"/>
    <property type="match status" value="1"/>
</dbReference>
<evidence type="ECO:0000313" key="13">
    <source>
        <dbReference type="Proteomes" id="UP000267464"/>
    </source>
</evidence>
<evidence type="ECO:0000256" key="7">
    <source>
        <dbReference type="ARBA" id="ARBA00023014"/>
    </source>
</evidence>
<evidence type="ECO:0000256" key="6">
    <source>
        <dbReference type="ARBA" id="ARBA00023004"/>
    </source>
</evidence>
<evidence type="ECO:0000256" key="3">
    <source>
        <dbReference type="ARBA" id="ARBA00022801"/>
    </source>
</evidence>
<evidence type="ECO:0000256" key="8">
    <source>
        <dbReference type="ARBA" id="ARBA00023125"/>
    </source>
</evidence>
<dbReference type="SUPFAM" id="SSF52540">
    <property type="entry name" value="P-loop containing nucleoside triphosphate hydrolases"/>
    <property type="match status" value="2"/>
</dbReference>
<dbReference type="GO" id="GO:0051536">
    <property type="term" value="F:iron-sulfur cluster binding"/>
    <property type="evidence" value="ECO:0007669"/>
    <property type="project" value="UniProtKB-KW"/>
</dbReference>
<keyword evidence="3" id="KW-0378">Hydrolase</keyword>
<dbReference type="InterPro" id="IPR011604">
    <property type="entry name" value="PDDEXK-like_dom_sf"/>
</dbReference>
<dbReference type="Proteomes" id="UP000267464">
    <property type="component" value="Unassembled WGS sequence"/>
</dbReference>
<keyword evidence="1" id="KW-0479">Metal-binding</keyword>
<dbReference type="GO" id="GO:0005524">
    <property type="term" value="F:ATP binding"/>
    <property type="evidence" value="ECO:0007669"/>
    <property type="project" value="UniProtKB-KW"/>
</dbReference>
<dbReference type="Gene3D" id="1.10.275.30">
    <property type="match status" value="1"/>
</dbReference>
<dbReference type="InterPro" id="IPR010614">
    <property type="entry name" value="RAD3-like_helicase_DEAD"/>
</dbReference>
<organism evidence="12 13">
    <name type="scientific">Piscinibacter terrae</name>
    <dbReference type="NCBI Taxonomy" id="2496871"/>
    <lineage>
        <taxon>Bacteria</taxon>
        <taxon>Pseudomonadati</taxon>
        <taxon>Pseudomonadota</taxon>
        <taxon>Betaproteobacteria</taxon>
        <taxon>Burkholderiales</taxon>
        <taxon>Sphaerotilaceae</taxon>
        <taxon>Piscinibacter</taxon>
    </lineage>
</organism>
<evidence type="ECO:0000256" key="2">
    <source>
        <dbReference type="ARBA" id="ARBA00022741"/>
    </source>
</evidence>
<dbReference type="GO" id="GO:0003677">
    <property type="term" value="F:DNA binding"/>
    <property type="evidence" value="ECO:0007669"/>
    <property type="project" value="UniProtKB-KW"/>
</dbReference>
<dbReference type="SMART" id="SM00491">
    <property type="entry name" value="HELICc2"/>
    <property type="match status" value="1"/>
</dbReference>
<proteinExistence type="inferred from homology"/>
<feature type="domain" description="Helicase ATP-binding" evidence="11">
    <location>
        <begin position="177"/>
        <end position="438"/>
    </location>
</feature>
<dbReference type="Gene3D" id="3.90.320.10">
    <property type="match status" value="1"/>
</dbReference>